<dbReference type="Proteomes" id="UP001234297">
    <property type="component" value="Chromosome 9"/>
</dbReference>
<gene>
    <name evidence="1" type="ORF">MRB53_028306</name>
</gene>
<keyword evidence="2" id="KW-1185">Reference proteome</keyword>
<organism evidence="1 2">
    <name type="scientific">Persea americana</name>
    <name type="common">Avocado</name>
    <dbReference type="NCBI Taxonomy" id="3435"/>
    <lineage>
        <taxon>Eukaryota</taxon>
        <taxon>Viridiplantae</taxon>
        <taxon>Streptophyta</taxon>
        <taxon>Embryophyta</taxon>
        <taxon>Tracheophyta</taxon>
        <taxon>Spermatophyta</taxon>
        <taxon>Magnoliopsida</taxon>
        <taxon>Magnoliidae</taxon>
        <taxon>Laurales</taxon>
        <taxon>Lauraceae</taxon>
        <taxon>Persea</taxon>
    </lineage>
</organism>
<comment type="caution">
    <text evidence="1">The sequence shown here is derived from an EMBL/GenBank/DDBJ whole genome shotgun (WGS) entry which is preliminary data.</text>
</comment>
<dbReference type="EMBL" id="CM056817">
    <property type="protein sequence ID" value="KAJ8619777.1"/>
    <property type="molecule type" value="Genomic_DNA"/>
</dbReference>
<proteinExistence type="predicted"/>
<name>A0ACC2KFJ1_PERAE</name>
<protein>
    <submittedName>
        <fullName evidence="1">Uncharacterized protein</fullName>
    </submittedName>
</protein>
<sequence length="71" mass="8314">MRRRATIAYPSSTRLLFHDVDRPLKSVQSGEKQAHYTWHLPRLTRRFVSVLGRQEDARDTRVSGKEESGFE</sequence>
<reference evidence="1 2" key="1">
    <citation type="journal article" date="2022" name="Hortic Res">
        <title>A haplotype resolved chromosomal level avocado genome allows analysis of novel avocado genes.</title>
        <authorList>
            <person name="Nath O."/>
            <person name="Fletcher S.J."/>
            <person name="Hayward A."/>
            <person name="Shaw L.M."/>
            <person name="Masouleh A.K."/>
            <person name="Furtado A."/>
            <person name="Henry R.J."/>
            <person name="Mitter N."/>
        </authorList>
    </citation>
    <scope>NUCLEOTIDE SEQUENCE [LARGE SCALE GENOMIC DNA]</scope>
    <source>
        <strain evidence="2">cv. Hass</strain>
    </source>
</reference>
<evidence type="ECO:0000313" key="1">
    <source>
        <dbReference type="EMBL" id="KAJ8619777.1"/>
    </source>
</evidence>
<evidence type="ECO:0000313" key="2">
    <source>
        <dbReference type="Proteomes" id="UP001234297"/>
    </source>
</evidence>
<accession>A0ACC2KFJ1</accession>